<dbReference type="InterPro" id="IPR000536">
    <property type="entry name" value="Nucl_hrmn_rcpt_lig-bd"/>
</dbReference>
<evidence type="ECO:0000256" key="7">
    <source>
        <dbReference type="ARBA" id="ARBA00023125"/>
    </source>
</evidence>
<keyword evidence="3 11" id="KW-0479">Metal-binding</keyword>
<dbReference type="GO" id="GO:0045944">
    <property type="term" value="P:positive regulation of transcription by RNA polymerase II"/>
    <property type="evidence" value="ECO:0007669"/>
    <property type="project" value="TreeGrafter"/>
</dbReference>
<dbReference type="STRING" id="70415.A0A5S6QBU7"/>
<keyword evidence="4 11" id="KW-0863">Zinc-finger</keyword>
<keyword evidence="7 11" id="KW-0238">DNA-binding</keyword>
<dbReference type="GO" id="GO:0005634">
    <property type="term" value="C:nucleus"/>
    <property type="evidence" value="ECO:0007669"/>
    <property type="project" value="UniProtKB-SubCell"/>
</dbReference>
<dbReference type="CDD" id="cd06961">
    <property type="entry name" value="NR_DBD_TR"/>
    <property type="match status" value="1"/>
</dbReference>
<evidence type="ECO:0000256" key="5">
    <source>
        <dbReference type="ARBA" id="ARBA00022833"/>
    </source>
</evidence>
<evidence type="ECO:0000256" key="9">
    <source>
        <dbReference type="ARBA" id="ARBA00023170"/>
    </source>
</evidence>
<dbReference type="InterPro" id="IPR035500">
    <property type="entry name" value="NHR-like_dom_sf"/>
</dbReference>
<evidence type="ECO:0000256" key="11">
    <source>
        <dbReference type="RuleBase" id="RU004334"/>
    </source>
</evidence>
<evidence type="ECO:0000256" key="12">
    <source>
        <dbReference type="SAM" id="MobiDB-lite"/>
    </source>
</evidence>
<dbReference type="SMART" id="SM00399">
    <property type="entry name" value="ZnF_C4"/>
    <property type="match status" value="1"/>
</dbReference>
<keyword evidence="10 11" id="KW-0539">Nucleus</keyword>
<dbReference type="SMART" id="SM00430">
    <property type="entry name" value="HOLI"/>
    <property type="match status" value="1"/>
</dbReference>
<dbReference type="PANTHER" id="PTHR24082">
    <property type="entry name" value="NUCLEAR HORMONE RECEPTOR"/>
    <property type="match status" value="1"/>
</dbReference>
<evidence type="ECO:0000259" key="14">
    <source>
        <dbReference type="PROSITE" id="PS51843"/>
    </source>
</evidence>
<dbReference type="SUPFAM" id="SSF57716">
    <property type="entry name" value="Glucocorticoid receptor-like (DNA-binding domain)"/>
    <property type="match status" value="1"/>
</dbReference>
<dbReference type="PRINTS" id="PR00047">
    <property type="entry name" value="STROIDFINGER"/>
</dbReference>
<dbReference type="AlphaFoldDB" id="A0A5S6QBU7"/>
<dbReference type="PRINTS" id="PR00546">
    <property type="entry name" value="THYROIDHORMR"/>
</dbReference>
<evidence type="ECO:0000313" key="15">
    <source>
        <dbReference type="Proteomes" id="UP000046395"/>
    </source>
</evidence>
<dbReference type="PRINTS" id="PR00398">
    <property type="entry name" value="STRDHORMONER"/>
</dbReference>
<evidence type="ECO:0000256" key="8">
    <source>
        <dbReference type="ARBA" id="ARBA00023163"/>
    </source>
</evidence>
<dbReference type="GO" id="GO:0000978">
    <property type="term" value="F:RNA polymerase II cis-regulatory region sequence-specific DNA binding"/>
    <property type="evidence" value="ECO:0007669"/>
    <property type="project" value="TreeGrafter"/>
</dbReference>
<reference evidence="16" key="1">
    <citation type="submission" date="2019-12" db="UniProtKB">
        <authorList>
            <consortium name="WormBaseParasite"/>
        </authorList>
    </citation>
    <scope>IDENTIFICATION</scope>
</reference>
<name>A0A5S6QBU7_TRIMR</name>
<dbReference type="WBParaSite" id="TMUE_1000004673.1">
    <property type="protein sequence ID" value="TMUE_1000004673.1"/>
    <property type="gene ID" value="WBGene00295117"/>
</dbReference>
<dbReference type="Gene3D" id="3.30.50.10">
    <property type="entry name" value="Erythroid Transcription Factor GATA-1, subunit A"/>
    <property type="match status" value="1"/>
</dbReference>
<dbReference type="GO" id="GO:0048384">
    <property type="term" value="P:retinoic acid receptor signaling pathway"/>
    <property type="evidence" value="ECO:0007669"/>
    <property type="project" value="TreeGrafter"/>
</dbReference>
<comment type="subcellular location">
    <subcellularLocation>
        <location evidence="1 11">Nucleus</location>
    </subcellularLocation>
</comment>
<dbReference type="Pfam" id="PF00104">
    <property type="entry name" value="Hormone_recep"/>
    <property type="match status" value="1"/>
</dbReference>
<dbReference type="Gene3D" id="1.10.565.10">
    <property type="entry name" value="Retinoid X Receptor"/>
    <property type="match status" value="1"/>
</dbReference>
<keyword evidence="6 11" id="KW-0805">Transcription regulation</keyword>
<dbReference type="InterPro" id="IPR013088">
    <property type="entry name" value="Znf_NHR/GATA"/>
</dbReference>
<evidence type="ECO:0000256" key="3">
    <source>
        <dbReference type="ARBA" id="ARBA00022723"/>
    </source>
</evidence>
<dbReference type="InterPro" id="IPR001723">
    <property type="entry name" value="Nuclear_hrmn_rcpt"/>
</dbReference>
<keyword evidence="5 11" id="KW-0862">Zinc</keyword>
<evidence type="ECO:0000256" key="4">
    <source>
        <dbReference type="ARBA" id="ARBA00022771"/>
    </source>
</evidence>
<evidence type="ECO:0000256" key="10">
    <source>
        <dbReference type="ARBA" id="ARBA00023242"/>
    </source>
</evidence>
<evidence type="ECO:0000313" key="16">
    <source>
        <dbReference type="WBParaSite" id="TMUE_1000004673.1"/>
    </source>
</evidence>
<keyword evidence="9 11" id="KW-0675">Receptor</keyword>
<feature type="region of interest" description="Disordered" evidence="12">
    <location>
        <begin position="1"/>
        <end position="20"/>
    </location>
</feature>
<evidence type="ECO:0000256" key="1">
    <source>
        <dbReference type="ARBA" id="ARBA00004123"/>
    </source>
</evidence>
<dbReference type="FunFam" id="3.30.50.10:FF:000030">
    <property type="entry name" value="Nuclear Hormone Receptor family"/>
    <property type="match status" value="1"/>
</dbReference>
<evidence type="ECO:0000259" key="13">
    <source>
        <dbReference type="PROSITE" id="PS51030"/>
    </source>
</evidence>
<keyword evidence="8 11" id="KW-0804">Transcription</keyword>
<dbReference type="SUPFAM" id="SSF48508">
    <property type="entry name" value="Nuclear receptor ligand-binding domain"/>
    <property type="match status" value="1"/>
</dbReference>
<organism evidence="15 16">
    <name type="scientific">Trichuris muris</name>
    <name type="common">Mouse whipworm</name>
    <dbReference type="NCBI Taxonomy" id="70415"/>
    <lineage>
        <taxon>Eukaryota</taxon>
        <taxon>Metazoa</taxon>
        <taxon>Ecdysozoa</taxon>
        <taxon>Nematoda</taxon>
        <taxon>Enoplea</taxon>
        <taxon>Dorylaimia</taxon>
        <taxon>Trichinellida</taxon>
        <taxon>Trichuridae</taxon>
        <taxon>Trichuris</taxon>
    </lineage>
</organism>
<dbReference type="PROSITE" id="PS51030">
    <property type="entry name" value="NUCLEAR_REC_DBD_2"/>
    <property type="match status" value="1"/>
</dbReference>
<dbReference type="Pfam" id="PF00105">
    <property type="entry name" value="zf-C4"/>
    <property type="match status" value="1"/>
</dbReference>
<dbReference type="Proteomes" id="UP000046395">
    <property type="component" value="Unassembled WGS sequence"/>
</dbReference>
<accession>A0A5S6QBU7</accession>
<proteinExistence type="inferred from homology"/>
<dbReference type="GO" id="GO:0000122">
    <property type="term" value="P:negative regulation of transcription by RNA polymerase II"/>
    <property type="evidence" value="ECO:0007669"/>
    <property type="project" value="TreeGrafter"/>
</dbReference>
<evidence type="ECO:0000256" key="2">
    <source>
        <dbReference type="ARBA" id="ARBA00008092"/>
    </source>
</evidence>
<evidence type="ECO:0000256" key="6">
    <source>
        <dbReference type="ARBA" id="ARBA00023015"/>
    </source>
</evidence>
<keyword evidence="15" id="KW-1185">Reference proteome</keyword>
<dbReference type="GO" id="GO:0030154">
    <property type="term" value="P:cell differentiation"/>
    <property type="evidence" value="ECO:0007669"/>
    <property type="project" value="TreeGrafter"/>
</dbReference>
<dbReference type="InterPro" id="IPR050234">
    <property type="entry name" value="Nuclear_hormone_rcpt_NR1"/>
</dbReference>
<dbReference type="InterPro" id="IPR001728">
    <property type="entry name" value="ThyrH_rcpt"/>
</dbReference>
<feature type="domain" description="Nuclear receptor" evidence="13">
    <location>
        <begin position="37"/>
        <end position="112"/>
    </location>
</feature>
<comment type="similarity">
    <text evidence="2">Belongs to the nuclear hormone receptor family. NR1 subfamily.</text>
</comment>
<dbReference type="GO" id="GO:0004879">
    <property type="term" value="F:nuclear receptor activity"/>
    <property type="evidence" value="ECO:0007669"/>
    <property type="project" value="InterPro"/>
</dbReference>
<dbReference type="InterPro" id="IPR001628">
    <property type="entry name" value="Znf_hrmn_rcpt"/>
</dbReference>
<dbReference type="PROSITE" id="PS51843">
    <property type="entry name" value="NR_LBD"/>
    <property type="match status" value="1"/>
</dbReference>
<dbReference type="PANTHER" id="PTHR24082:SF330">
    <property type="entry name" value="THYROID HORMONE RECEPTOR BETA"/>
    <property type="match status" value="1"/>
</dbReference>
<dbReference type="GO" id="GO:0008270">
    <property type="term" value="F:zinc ion binding"/>
    <property type="evidence" value="ECO:0007669"/>
    <property type="project" value="UniProtKB-KW"/>
</dbReference>
<feature type="domain" description="NR LBD" evidence="14">
    <location>
        <begin position="147"/>
        <end position="359"/>
    </location>
</feature>
<protein>
    <submittedName>
        <fullName evidence="16">Nuclear receptor domain-containing protein</fullName>
    </submittedName>
</protein>
<dbReference type="PROSITE" id="PS00031">
    <property type="entry name" value="NUCLEAR_REC_DBD_1"/>
    <property type="match status" value="1"/>
</dbReference>
<sequence length="359" mass="40265">MVSPEDRENVVSLHGRGRPKSKCQPYVPSYMNLSNGPEPCVVCGDAATGYHYRCMTCEGCKGFFRRTIQKNLQYACKGNAKCMIDKVTRNHCQKCRFDKCVQVGMATQLVLSENERQAKRQLIETNRERRKVQTVRAQLCAGGLSESERNFIDSLTVIYGSGFKSFEAADDSGGGPNSEDAKSSQVTCYIRQMVAFAQKIPGFSQLCDQDKFTLLKSYCFELALFRLACNYESDIDQLLLPAPATPNGQNFSLLDSVMEFAASIVRLSLDDCESALVAVLILLNPEKAKLEQPDKVEQLQDVFLSALRNYNAETYPSEVVRWPKILLRLAELHSLCCSHYSEFATDFFLASWKHGTDPT</sequence>